<dbReference type="Proteomes" id="UP000199400">
    <property type="component" value="Unassembled WGS sequence"/>
</dbReference>
<feature type="chain" id="PRO_5011744351" evidence="9">
    <location>
        <begin position="29"/>
        <end position="573"/>
    </location>
</feature>
<dbReference type="GO" id="GO:1990281">
    <property type="term" value="C:efflux pump complex"/>
    <property type="evidence" value="ECO:0007669"/>
    <property type="project" value="TreeGrafter"/>
</dbReference>
<feature type="signal peptide" evidence="9">
    <location>
        <begin position="1"/>
        <end position="28"/>
    </location>
</feature>
<evidence type="ECO:0000256" key="2">
    <source>
        <dbReference type="ARBA" id="ARBA00007613"/>
    </source>
</evidence>
<evidence type="ECO:0000313" key="10">
    <source>
        <dbReference type="EMBL" id="SFE33261.1"/>
    </source>
</evidence>
<evidence type="ECO:0000256" key="7">
    <source>
        <dbReference type="ARBA" id="ARBA00023237"/>
    </source>
</evidence>
<feature type="compositionally biased region" description="Low complexity" evidence="8">
    <location>
        <begin position="553"/>
        <end position="564"/>
    </location>
</feature>
<dbReference type="PANTHER" id="PTHR30026">
    <property type="entry name" value="OUTER MEMBRANE PROTEIN TOLC"/>
    <property type="match status" value="1"/>
</dbReference>
<gene>
    <name evidence="10" type="ORF">SAMN02745121_03873</name>
</gene>
<dbReference type="Gene3D" id="1.20.1600.10">
    <property type="entry name" value="Outer membrane efflux proteins (OEP)"/>
    <property type="match status" value="1"/>
</dbReference>
<dbReference type="GO" id="GO:0015562">
    <property type="term" value="F:efflux transmembrane transporter activity"/>
    <property type="evidence" value="ECO:0007669"/>
    <property type="project" value="InterPro"/>
</dbReference>
<dbReference type="EMBL" id="FOMX01000012">
    <property type="protein sequence ID" value="SFE33261.1"/>
    <property type="molecule type" value="Genomic_DNA"/>
</dbReference>
<evidence type="ECO:0000256" key="5">
    <source>
        <dbReference type="ARBA" id="ARBA00022692"/>
    </source>
</evidence>
<keyword evidence="11" id="KW-1185">Reference proteome</keyword>
<comment type="subcellular location">
    <subcellularLocation>
        <location evidence="1">Cell outer membrane</location>
    </subcellularLocation>
</comment>
<dbReference type="RefSeq" id="WP_143140662.1">
    <property type="nucleotide sequence ID" value="NZ_FOMX01000012.1"/>
</dbReference>
<dbReference type="Pfam" id="PF02321">
    <property type="entry name" value="OEP"/>
    <property type="match status" value="1"/>
</dbReference>
<dbReference type="InterPro" id="IPR051906">
    <property type="entry name" value="TolC-like"/>
</dbReference>
<comment type="similarity">
    <text evidence="2">Belongs to the outer membrane factor (OMF) (TC 1.B.17) family.</text>
</comment>
<keyword evidence="9" id="KW-0732">Signal</keyword>
<reference evidence="11" key="1">
    <citation type="submission" date="2016-10" db="EMBL/GenBank/DDBJ databases">
        <authorList>
            <person name="Varghese N."/>
            <person name="Submissions S."/>
        </authorList>
    </citation>
    <scope>NUCLEOTIDE SEQUENCE [LARGE SCALE GENOMIC DNA]</scope>
    <source>
        <strain evidence="11">ATCC 25963</strain>
    </source>
</reference>
<proteinExistence type="inferred from homology"/>
<keyword evidence="5" id="KW-0812">Transmembrane</keyword>
<dbReference type="AlphaFoldDB" id="A0A1I1ZNJ8"/>
<evidence type="ECO:0000313" key="11">
    <source>
        <dbReference type="Proteomes" id="UP000199400"/>
    </source>
</evidence>
<dbReference type="GO" id="GO:0009279">
    <property type="term" value="C:cell outer membrane"/>
    <property type="evidence" value="ECO:0007669"/>
    <property type="project" value="UniProtKB-SubCell"/>
</dbReference>
<keyword evidence="4" id="KW-1134">Transmembrane beta strand</keyword>
<organism evidence="10 11">
    <name type="scientific">Nannocystis exedens</name>
    <dbReference type="NCBI Taxonomy" id="54"/>
    <lineage>
        <taxon>Bacteria</taxon>
        <taxon>Pseudomonadati</taxon>
        <taxon>Myxococcota</taxon>
        <taxon>Polyangia</taxon>
        <taxon>Nannocystales</taxon>
        <taxon>Nannocystaceae</taxon>
        <taxon>Nannocystis</taxon>
    </lineage>
</organism>
<feature type="compositionally biased region" description="Low complexity" evidence="8">
    <location>
        <begin position="31"/>
        <end position="61"/>
    </location>
</feature>
<keyword evidence="6" id="KW-0472">Membrane</keyword>
<dbReference type="SUPFAM" id="SSF56954">
    <property type="entry name" value="Outer membrane efflux proteins (OEP)"/>
    <property type="match status" value="1"/>
</dbReference>
<dbReference type="GO" id="GO:0015288">
    <property type="term" value="F:porin activity"/>
    <property type="evidence" value="ECO:0007669"/>
    <property type="project" value="TreeGrafter"/>
</dbReference>
<evidence type="ECO:0000256" key="8">
    <source>
        <dbReference type="SAM" id="MobiDB-lite"/>
    </source>
</evidence>
<dbReference type="InterPro" id="IPR003423">
    <property type="entry name" value="OMP_efflux"/>
</dbReference>
<protein>
    <submittedName>
        <fullName evidence="10">Outer membrane protein TolC</fullName>
    </submittedName>
</protein>
<name>A0A1I1ZNJ8_9BACT</name>
<feature type="region of interest" description="Disordered" evidence="8">
    <location>
        <begin position="31"/>
        <end position="93"/>
    </location>
</feature>
<evidence type="ECO:0000256" key="3">
    <source>
        <dbReference type="ARBA" id="ARBA00022448"/>
    </source>
</evidence>
<keyword evidence="3" id="KW-0813">Transport</keyword>
<evidence type="ECO:0000256" key="9">
    <source>
        <dbReference type="SAM" id="SignalP"/>
    </source>
</evidence>
<evidence type="ECO:0000256" key="1">
    <source>
        <dbReference type="ARBA" id="ARBA00004442"/>
    </source>
</evidence>
<dbReference type="PANTHER" id="PTHR30026:SF20">
    <property type="entry name" value="OUTER MEMBRANE PROTEIN TOLC"/>
    <property type="match status" value="1"/>
</dbReference>
<feature type="region of interest" description="Disordered" evidence="8">
    <location>
        <begin position="551"/>
        <end position="573"/>
    </location>
</feature>
<accession>A0A1I1ZNJ8</accession>
<evidence type="ECO:0000256" key="4">
    <source>
        <dbReference type="ARBA" id="ARBA00022452"/>
    </source>
</evidence>
<evidence type="ECO:0000256" key="6">
    <source>
        <dbReference type="ARBA" id="ARBA00023136"/>
    </source>
</evidence>
<dbReference type="STRING" id="54.SAMN02745121_03873"/>
<keyword evidence="7" id="KW-0998">Cell outer membrane</keyword>
<sequence>MPQARAAGFVRTLGSVVFAVAVASPVAAAPAPAPAASAPAAPAPAASAPVSSTTSKPTGPKSQPPPSPDQPFNLPVAARTDAYGPRPPGVPELTRDQIVQYGLQNPLVKAADAQIEQMEATLLRAKFSWVPVIKTTTALAPGVYTRCQDIQLQTAGNGDAIDFQYCSPAGQDGTNIVDVDTIGGYFRQLKEAGIAVRFGADFIIPVFTSGKIKSGKEMAAAGVALARLNKERTRQETVLRVYQAHTALLLARESLAILDEAWKVVQEAKGQILVDLGESEDADPDESNPDRDPADLPRVELGELTLMERALEARKIEAIALATLWTIAGEAAPVGFDIAERALVTDTIEGGLRELPHYRELGAQQRPEAKMAAGLVELRKAGEKFARSQFLPDFGIAVSVQISYMSQADRDMKALYYFDRFNYNRVIFAFAMNWNLDFHNSYFGLKKARAERREAEHQREAARYLLGLEVEKAYRDLQHADRSVKLTEQATRKAKQLVVDQQVKQTVGGGNFAELEKALTRWAEWRFKQFEAIHAHNVALAALSRAVGTSLGASPSPTAASAPPNNISVPSSP</sequence>